<feature type="transmembrane region" description="Helical" evidence="12">
    <location>
        <begin position="349"/>
        <end position="372"/>
    </location>
</feature>
<dbReference type="InterPro" id="IPR005829">
    <property type="entry name" value="Sugar_transporter_CS"/>
</dbReference>
<feature type="compositionally biased region" description="Low complexity" evidence="11">
    <location>
        <begin position="1"/>
        <end position="12"/>
    </location>
</feature>
<reference evidence="15" key="1">
    <citation type="submission" date="2017-03" db="EMBL/GenBank/DDBJ databases">
        <authorList>
            <person name="Monnet C."/>
        </authorList>
    </citation>
    <scope>NUCLEOTIDE SEQUENCE [LARGE SCALE GENOMIC DNA]</scope>
    <source>
        <strain evidence="15">SJ5-8</strain>
    </source>
</reference>
<keyword evidence="8 12" id="KW-0472">Membrane</keyword>
<evidence type="ECO:0000256" key="8">
    <source>
        <dbReference type="ARBA" id="ARBA00023136"/>
    </source>
</evidence>
<sequence>MAQPTTSSQTPPSQNPPLAPEHALSKKQRRTSLVAVVSGNFLEWFDWTVYAIFTTYIAANFFDSGDSTSAVLMTLGVFAGGFFARPIGGLVFGRIGDRLGRKTALVLAMVMMGLGSAIIAVMPTYESIGVWASVGLFAARLIQGMAHGGESGNAYTYLAEIAPKDKRGLWGSSIMVTVTLGVMAATALGALLTSVLAEDAMNSWGWRIAFGIGALLAIFALFVRRQAEESQFFEDAKADEDTSAARQISRKHLAIIALRIVLLTSLTMVLYYTWMSFFSAYAISSKGMAEQGAYLASLGAQVVAIIVLPLWGALSDRIGRKRQMQLWALAVMVIVFPVSWILTDEPWTLFLAQSIALVVWAMQASIHSTVMAEQAPTEARSTSVGVWSSVGAALTGGTAPYLNTWLTGMGLEWVFSAYIIVLAIVTLITLRFTPETAGLTVDEIPLPGEKSPPVTR</sequence>
<dbReference type="OrthoDB" id="8953821at2"/>
<dbReference type="AlphaFoldDB" id="A0A2H1L707"/>
<feature type="region of interest" description="Disordered" evidence="11">
    <location>
        <begin position="1"/>
        <end position="25"/>
    </location>
</feature>
<dbReference type="PROSITE" id="PS00217">
    <property type="entry name" value="SUGAR_TRANSPORT_2"/>
    <property type="match status" value="1"/>
</dbReference>
<comment type="subcellular location">
    <subcellularLocation>
        <location evidence="1">Cell membrane</location>
        <topology evidence="1">Multi-pass membrane protein</topology>
    </subcellularLocation>
</comment>
<evidence type="ECO:0000256" key="4">
    <source>
        <dbReference type="ARBA" id="ARBA00022475"/>
    </source>
</evidence>
<keyword evidence="7 12" id="KW-1133">Transmembrane helix</keyword>
<dbReference type="InterPro" id="IPR011701">
    <property type="entry name" value="MFS"/>
</dbReference>
<evidence type="ECO:0000256" key="3">
    <source>
        <dbReference type="ARBA" id="ARBA00022448"/>
    </source>
</evidence>
<keyword evidence="5 12" id="KW-0812">Transmembrane</keyword>
<feature type="transmembrane region" description="Helical" evidence="12">
    <location>
        <begin position="169"/>
        <end position="192"/>
    </location>
</feature>
<feature type="transmembrane region" description="Helical" evidence="12">
    <location>
        <begin position="253"/>
        <end position="274"/>
    </location>
</feature>
<name>A0A2H1L707_9MICO</name>
<evidence type="ECO:0000256" key="9">
    <source>
        <dbReference type="ARBA" id="ARBA00037295"/>
    </source>
</evidence>
<evidence type="ECO:0000256" key="12">
    <source>
        <dbReference type="SAM" id="Phobius"/>
    </source>
</evidence>
<keyword evidence="4" id="KW-1003">Cell membrane</keyword>
<evidence type="ECO:0000256" key="1">
    <source>
        <dbReference type="ARBA" id="ARBA00004651"/>
    </source>
</evidence>
<dbReference type="PANTHER" id="PTHR43528:SF1">
    <property type="entry name" value="ALPHA-KETOGLUTARATE PERMEASE"/>
    <property type="match status" value="1"/>
</dbReference>
<evidence type="ECO:0000313" key="15">
    <source>
        <dbReference type="Proteomes" id="UP000234462"/>
    </source>
</evidence>
<dbReference type="PROSITE" id="PS50850">
    <property type="entry name" value="MFS"/>
    <property type="match status" value="1"/>
</dbReference>
<dbReference type="GO" id="GO:0005886">
    <property type="term" value="C:plasma membrane"/>
    <property type="evidence" value="ECO:0007669"/>
    <property type="project" value="UniProtKB-SubCell"/>
</dbReference>
<feature type="transmembrane region" description="Helical" evidence="12">
    <location>
        <begin position="70"/>
        <end position="92"/>
    </location>
</feature>
<evidence type="ECO:0000256" key="11">
    <source>
        <dbReference type="SAM" id="MobiDB-lite"/>
    </source>
</evidence>
<feature type="transmembrane region" description="Helical" evidence="12">
    <location>
        <begin position="104"/>
        <end position="122"/>
    </location>
</feature>
<dbReference type="PANTHER" id="PTHR43528">
    <property type="entry name" value="ALPHA-KETOGLUTARATE PERMEASE"/>
    <property type="match status" value="1"/>
</dbReference>
<evidence type="ECO:0000256" key="6">
    <source>
        <dbReference type="ARBA" id="ARBA00022847"/>
    </source>
</evidence>
<proteinExistence type="inferred from homology"/>
<comment type="similarity">
    <text evidence="2">Belongs to the major facilitator superfamily. Metabolite:H+ Symporter (MHS) family (TC 2.A.1.6) family.</text>
</comment>
<dbReference type="SUPFAM" id="SSF103473">
    <property type="entry name" value="MFS general substrate transporter"/>
    <property type="match status" value="1"/>
</dbReference>
<keyword evidence="15" id="KW-1185">Reference proteome</keyword>
<feature type="transmembrane region" description="Helical" evidence="12">
    <location>
        <begin position="413"/>
        <end position="430"/>
    </location>
</feature>
<feature type="domain" description="Major facilitator superfamily (MFS) profile" evidence="13">
    <location>
        <begin position="32"/>
        <end position="437"/>
    </location>
</feature>
<protein>
    <recommendedName>
        <fullName evidence="10">Putative proline/betaine transporter</fullName>
    </recommendedName>
</protein>
<evidence type="ECO:0000256" key="7">
    <source>
        <dbReference type="ARBA" id="ARBA00022989"/>
    </source>
</evidence>
<evidence type="ECO:0000256" key="10">
    <source>
        <dbReference type="ARBA" id="ARBA00039918"/>
    </source>
</evidence>
<keyword evidence="6" id="KW-0769">Symport</keyword>
<evidence type="ECO:0000313" key="14">
    <source>
        <dbReference type="EMBL" id="SMY12681.1"/>
    </source>
</evidence>
<feature type="transmembrane region" description="Helical" evidence="12">
    <location>
        <begin position="294"/>
        <end position="314"/>
    </location>
</feature>
<organism evidence="14 15">
    <name type="scientific">Brevibacterium jeotgali</name>
    <dbReference type="NCBI Taxonomy" id="1262550"/>
    <lineage>
        <taxon>Bacteria</taxon>
        <taxon>Bacillati</taxon>
        <taxon>Actinomycetota</taxon>
        <taxon>Actinomycetes</taxon>
        <taxon>Micrococcales</taxon>
        <taxon>Brevibacteriaceae</taxon>
        <taxon>Brevibacterium</taxon>
    </lineage>
</organism>
<dbReference type="FunFam" id="1.20.1250.20:FF:000001">
    <property type="entry name" value="Dicarboxylate MFS transporter"/>
    <property type="match status" value="1"/>
</dbReference>
<keyword evidence="3" id="KW-0813">Transport</keyword>
<dbReference type="Pfam" id="PF07690">
    <property type="entry name" value="MFS_1"/>
    <property type="match status" value="1"/>
</dbReference>
<dbReference type="Proteomes" id="UP000234462">
    <property type="component" value="Unassembled WGS sequence"/>
</dbReference>
<dbReference type="Gene3D" id="1.20.1250.20">
    <property type="entry name" value="MFS general substrate transporter like domains"/>
    <property type="match status" value="2"/>
</dbReference>
<gene>
    <name evidence="14" type="ORF">BJEO58_02281</name>
</gene>
<dbReference type="RefSeq" id="WP_101589610.1">
    <property type="nucleotide sequence ID" value="NZ_FXZM01000011.1"/>
</dbReference>
<feature type="transmembrane region" description="Helical" evidence="12">
    <location>
        <begin position="33"/>
        <end position="58"/>
    </location>
</feature>
<dbReference type="InterPro" id="IPR051084">
    <property type="entry name" value="H+-coupled_symporters"/>
</dbReference>
<evidence type="ECO:0000259" key="13">
    <source>
        <dbReference type="PROSITE" id="PS50850"/>
    </source>
</evidence>
<evidence type="ECO:0000256" key="5">
    <source>
        <dbReference type="ARBA" id="ARBA00022692"/>
    </source>
</evidence>
<dbReference type="InterPro" id="IPR020846">
    <property type="entry name" value="MFS_dom"/>
</dbReference>
<dbReference type="InterPro" id="IPR005828">
    <property type="entry name" value="MFS_sugar_transport-like"/>
</dbReference>
<feature type="transmembrane region" description="Helical" evidence="12">
    <location>
        <begin position="326"/>
        <end position="343"/>
    </location>
</feature>
<accession>A0A2H1L707</accession>
<dbReference type="EMBL" id="FXZM01000011">
    <property type="protein sequence ID" value="SMY12681.1"/>
    <property type="molecule type" value="Genomic_DNA"/>
</dbReference>
<feature type="transmembrane region" description="Helical" evidence="12">
    <location>
        <begin position="204"/>
        <end position="223"/>
    </location>
</feature>
<comment type="function">
    <text evidence="9">May be a proton symporter involved in the uptake of osmolytes such as proline and glycine betaine.</text>
</comment>
<feature type="transmembrane region" description="Helical" evidence="12">
    <location>
        <begin position="128"/>
        <end position="148"/>
    </location>
</feature>
<dbReference type="InterPro" id="IPR036259">
    <property type="entry name" value="MFS_trans_sf"/>
</dbReference>
<feature type="transmembrane region" description="Helical" evidence="12">
    <location>
        <begin position="384"/>
        <end position="401"/>
    </location>
</feature>
<dbReference type="GO" id="GO:0015293">
    <property type="term" value="F:symporter activity"/>
    <property type="evidence" value="ECO:0007669"/>
    <property type="project" value="UniProtKB-KW"/>
</dbReference>
<dbReference type="Pfam" id="PF00083">
    <property type="entry name" value="Sugar_tr"/>
    <property type="match status" value="1"/>
</dbReference>
<evidence type="ECO:0000256" key="2">
    <source>
        <dbReference type="ARBA" id="ARBA00008240"/>
    </source>
</evidence>